<dbReference type="EC" id="3.4.24.-" evidence="7"/>
<dbReference type="RefSeq" id="WP_405274530.1">
    <property type="nucleotide sequence ID" value="NZ_CP144380.1"/>
</dbReference>
<dbReference type="SUPFAM" id="SSF55486">
    <property type="entry name" value="Metalloproteases ('zincins'), catalytic domain"/>
    <property type="match status" value="1"/>
</dbReference>
<dbReference type="GO" id="GO:0008237">
    <property type="term" value="F:metallopeptidase activity"/>
    <property type="evidence" value="ECO:0007669"/>
    <property type="project" value="UniProtKB-KW"/>
</dbReference>
<keyword evidence="2" id="KW-0479">Metal-binding</keyword>
<comment type="caution">
    <text evidence="7">The sequence shown here is derived from an EMBL/GenBank/DDBJ whole genome shotgun (WGS) entry which is preliminary data.</text>
</comment>
<feature type="chain" id="PRO_5047063927" evidence="5">
    <location>
        <begin position="25"/>
        <end position="242"/>
    </location>
</feature>
<keyword evidence="5" id="KW-0732">Signal</keyword>
<dbReference type="InterPro" id="IPR024079">
    <property type="entry name" value="MetalloPept_cat_dom_sf"/>
</dbReference>
<accession>A0ABU9EBW3</accession>
<evidence type="ECO:0000256" key="2">
    <source>
        <dbReference type="ARBA" id="ARBA00022723"/>
    </source>
</evidence>
<evidence type="ECO:0000313" key="8">
    <source>
        <dbReference type="Proteomes" id="UP001484239"/>
    </source>
</evidence>
<sequence length="242" mass="25937">MRRSTALLVVAVLAGLLWTSRSNPTDPAAADAAPAAAPPPAAAVFALDTVVFDAGRCADSGYLCEGLAAEGESRAIRWPDGTPGLSVRVPLPEGVDPAVADELQRQAAAGIREWQGRPLPLTLLPPAARDQTADVEVHWVRSLTDDRVGQAAVRWRVGPEGAELAVLDFVLATHRPDGTPLDPHRLRLTAAHEMGHVLGLPHSDHEDDVMYTFNTATRLTFRDFRTLEVLYSLPAGALVLTR</sequence>
<evidence type="ECO:0000256" key="1">
    <source>
        <dbReference type="ARBA" id="ARBA00022670"/>
    </source>
</evidence>
<keyword evidence="7" id="KW-0482">Metalloprotease</keyword>
<evidence type="ECO:0000313" key="7">
    <source>
        <dbReference type="EMBL" id="MEK9502228.1"/>
    </source>
</evidence>
<evidence type="ECO:0000259" key="6">
    <source>
        <dbReference type="Pfam" id="PF00413"/>
    </source>
</evidence>
<protein>
    <submittedName>
        <fullName evidence="7">Matrixin family metalloprotease</fullName>
        <ecNumber evidence="7">3.4.24.-</ecNumber>
    </submittedName>
</protein>
<feature type="domain" description="Peptidase M10 metallopeptidase" evidence="6">
    <location>
        <begin position="185"/>
        <end position="231"/>
    </location>
</feature>
<keyword evidence="4" id="KW-0862">Zinc</keyword>
<keyword evidence="8" id="KW-1185">Reference proteome</keyword>
<dbReference type="Proteomes" id="UP001484239">
    <property type="component" value="Unassembled WGS sequence"/>
</dbReference>
<dbReference type="Pfam" id="PF00413">
    <property type="entry name" value="Peptidase_M10"/>
    <property type="match status" value="1"/>
</dbReference>
<evidence type="ECO:0000256" key="5">
    <source>
        <dbReference type="SAM" id="SignalP"/>
    </source>
</evidence>
<dbReference type="InterPro" id="IPR001818">
    <property type="entry name" value="Pept_M10_metallopeptidase"/>
</dbReference>
<organism evidence="7 8">
    <name type="scientific">Gaopeijia maritima</name>
    <dbReference type="NCBI Taxonomy" id="3119007"/>
    <lineage>
        <taxon>Bacteria</taxon>
        <taxon>Pseudomonadati</taxon>
        <taxon>Gemmatimonadota</taxon>
        <taxon>Longimicrobiia</taxon>
        <taxon>Gaopeijiales</taxon>
        <taxon>Gaopeijiaceae</taxon>
        <taxon>Gaopeijia</taxon>
    </lineage>
</organism>
<gene>
    <name evidence="7" type="ORF">WI372_14640</name>
</gene>
<dbReference type="EMBL" id="JBBHLI010000010">
    <property type="protein sequence ID" value="MEK9502228.1"/>
    <property type="molecule type" value="Genomic_DNA"/>
</dbReference>
<name>A0ABU9EBW3_9BACT</name>
<proteinExistence type="predicted"/>
<evidence type="ECO:0000256" key="3">
    <source>
        <dbReference type="ARBA" id="ARBA00022801"/>
    </source>
</evidence>
<evidence type="ECO:0000256" key="4">
    <source>
        <dbReference type="ARBA" id="ARBA00022833"/>
    </source>
</evidence>
<feature type="signal peptide" evidence="5">
    <location>
        <begin position="1"/>
        <end position="24"/>
    </location>
</feature>
<keyword evidence="1" id="KW-0645">Protease</keyword>
<keyword evidence="3 7" id="KW-0378">Hydrolase</keyword>
<dbReference type="Gene3D" id="3.40.390.10">
    <property type="entry name" value="Collagenase (Catalytic Domain)"/>
    <property type="match status" value="1"/>
</dbReference>
<reference evidence="7 8" key="1">
    <citation type="submission" date="2024-02" db="EMBL/GenBank/DDBJ databases">
        <title>A novel Gemmatimonadota bacterium.</title>
        <authorList>
            <person name="Du Z.-J."/>
            <person name="Ye Y.-Q."/>
        </authorList>
    </citation>
    <scope>NUCLEOTIDE SEQUENCE [LARGE SCALE GENOMIC DNA]</scope>
    <source>
        <strain evidence="7 8">DH-20</strain>
    </source>
</reference>